<dbReference type="EMBL" id="AVOT02000156">
    <property type="protein sequence ID" value="MBW0461420.1"/>
    <property type="molecule type" value="Genomic_DNA"/>
</dbReference>
<dbReference type="OrthoDB" id="3562068at2759"/>
<dbReference type="Proteomes" id="UP000765509">
    <property type="component" value="Unassembled WGS sequence"/>
</dbReference>
<protein>
    <recommendedName>
        <fullName evidence="1">Reverse transcriptase Ty1/copia-type domain-containing protein</fullName>
    </recommendedName>
</protein>
<feature type="domain" description="Reverse transcriptase Ty1/copia-type" evidence="1">
    <location>
        <begin position="200"/>
        <end position="274"/>
    </location>
</feature>
<proteinExistence type="predicted"/>
<reference evidence="2" key="1">
    <citation type="submission" date="2021-03" db="EMBL/GenBank/DDBJ databases">
        <title>Draft genome sequence of rust myrtle Austropuccinia psidii MF-1, a brazilian biotype.</title>
        <authorList>
            <person name="Quecine M.C."/>
            <person name="Pachon D.M.R."/>
            <person name="Bonatelli M.L."/>
            <person name="Correr F.H."/>
            <person name="Franceschini L.M."/>
            <person name="Leite T.F."/>
            <person name="Margarido G.R.A."/>
            <person name="Almeida C.A."/>
            <person name="Ferrarezi J.A."/>
            <person name="Labate C.A."/>
        </authorList>
    </citation>
    <scope>NUCLEOTIDE SEQUENCE</scope>
    <source>
        <strain evidence="2">MF-1</strain>
    </source>
</reference>
<evidence type="ECO:0000313" key="3">
    <source>
        <dbReference type="Proteomes" id="UP000765509"/>
    </source>
</evidence>
<accession>A0A9Q3BA35</accession>
<dbReference type="AlphaFoldDB" id="A0A9Q3BA35"/>
<sequence>MSIKYSNNVIFHETIFPGHTFFNSFPPVIGDLSSSVVPSLTSDSFSGAPAEPSLNTKTLNETDMSSPLAVTPSAPSTVVDLYEESSPLVRRPGWDITLQPLHQKATNDISSSISSENIVEHKQKKQNHLLLIISLMSLTRIFLRLIRLMQNCFLWLSLMFLQKLLKALNLAYSQQWLLAIQAEKQSLEAKDRVFDGEGNLVKHKARLCAQGCSQIPGLEYGYTYTMTGAMATLRLILSLGDTNDWRIHHMDAKTSFLNSTLTEDIYLRPPAGLELPP</sequence>
<dbReference type="InterPro" id="IPR013103">
    <property type="entry name" value="RVT_2"/>
</dbReference>
<comment type="caution">
    <text evidence="2">The sequence shown here is derived from an EMBL/GenBank/DDBJ whole genome shotgun (WGS) entry which is preliminary data.</text>
</comment>
<gene>
    <name evidence="2" type="ORF">O181_001135</name>
</gene>
<organism evidence="2 3">
    <name type="scientific">Austropuccinia psidii MF-1</name>
    <dbReference type="NCBI Taxonomy" id="1389203"/>
    <lineage>
        <taxon>Eukaryota</taxon>
        <taxon>Fungi</taxon>
        <taxon>Dikarya</taxon>
        <taxon>Basidiomycota</taxon>
        <taxon>Pucciniomycotina</taxon>
        <taxon>Pucciniomycetes</taxon>
        <taxon>Pucciniales</taxon>
        <taxon>Sphaerophragmiaceae</taxon>
        <taxon>Austropuccinia</taxon>
    </lineage>
</organism>
<keyword evidence="3" id="KW-1185">Reference proteome</keyword>
<name>A0A9Q3BA35_9BASI</name>
<evidence type="ECO:0000313" key="2">
    <source>
        <dbReference type="EMBL" id="MBW0461420.1"/>
    </source>
</evidence>
<dbReference type="Pfam" id="PF07727">
    <property type="entry name" value="RVT_2"/>
    <property type="match status" value="1"/>
</dbReference>
<evidence type="ECO:0000259" key="1">
    <source>
        <dbReference type="Pfam" id="PF07727"/>
    </source>
</evidence>